<keyword evidence="3" id="KW-0963">Cytoplasm</keyword>
<proteinExistence type="inferred from homology"/>
<dbReference type="Pfam" id="PF08564">
    <property type="entry name" value="CDC37_C"/>
    <property type="match status" value="1"/>
</dbReference>
<dbReference type="STRING" id="45607.A0A2T0FHA8"/>
<dbReference type="GO" id="GO:0019901">
    <property type="term" value="F:protein kinase binding"/>
    <property type="evidence" value="ECO:0007669"/>
    <property type="project" value="InterPro"/>
</dbReference>
<dbReference type="SMART" id="SM01069">
    <property type="entry name" value="CDC37_C"/>
    <property type="match status" value="1"/>
</dbReference>
<keyword evidence="12" id="KW-1185">Reference proteome</keyword>
<feature type="domain" description="Cdc37 Hsp90 binding" evidence="9">
    <location>
        <begin position="181"/>
        <end position="348"/>
    </location>
</feature>
<comment type="subcellular location">
    <subcellularLocation>
        <location evidence="1">Cytoplasm</location>
    </subcellularLocation>
</comment>
<dbReference type="InterPro" id="IPR013874">
    <property type="entry name" value="Cdc37_Hsp90-bd"/>
</dbReference>
<dbReference type="GO" id="GO:0031072">
    <property type="term" value="F:heat shock protein binding"/>
    <property type="evidence" value="ECO:0007669"/>
    <property type="project" value="TreeGrafter"/>
</dbReference>
<dbReference type="GO" id="GO:0051087">
    <property type="term" value="F:protein-folding chaperone binding"/>
    <property type="evidence" value="ECO:0007669"/>
    <property type="project" value="TreeGrafter"/>
</dbReference>
<keyword evidence="4" id="KW-0143">Chaperone</keyword>
<dbReference type="SMART" id="SM01071">
    <property type="entry name" value="CDC37_N"/>
    <property type="match status" value="1"/>
</dbReference>
<dbReference type="AlphaFoldDB" id="A0A2T0FHA8"/>
<dbReference type="Pfam" id="PF03234">
    <property type="entry name" value="CDC37_N"/>
    <property type="match status" value="1"/>
</dbReference>
<evidence type="ECO:0000313" key="12">
    <source>
        <dbReference type="Proteomes" id="UP000238350"/>
    </source>
</evidence>
<dbReference type="SUPFAM" id="SSF101391">
    <property type="entry name" value="Hsp90 co-chaperone CDC37"/>
    <property type="match status" value="1"/>
</dbReference>
<dbReference type="PANTHER" id="PTHR12800">
    <property type="entry name" value="CDC37-RELATED"/>
    <property type="match status" value="1"/>
</dbReference>
<dbReference type="InterPro" id="IPR004918">
    <property type="entry name" value="Cdc37"/>
</dbReference>
<feature type="domain" description="Cdc37 N-terminal" evidence="10">
    <location>
        <begin position="2"/>
        <end position="176"/>
    </location>
</feature>
<dbReference type="GO" id="GO:0005737">
    <property type="term" value="C:cytoplasm"/>
    <property type="evidence" value="ECO:0007669"/>
    <property type="project" value="UniProtKB-SubCell"/>
</dbReference>
<dbReference type="OrthoDB" id="440202at2759"/>
<comment type="similarity">
    <text evidence="2">Belongs to the CDC37 family.</text>
</comment>
<evidence type="ECO:0000313" key="11">
    <source>
        <dbReference type="EMBL" id="PRT54347.1"/>
    </source>
</evidence>
<dbReference type="GO" id="GO:0050821">
    <property type="term" value="P:protein stabilization"/>
    <property type="evidence" value="ECO:0007669"/>
    <property type="project" value="TreeGrafter"/>
</dbReference>
<dbReference type="InterPro" id="IPR013855">
    <property type="entry name" value="Cdc37_N_dom"/>
</dbReference>
<evidence type="ECO:0000259" key="8">
    <source>
        <dbReference type="SMART" id="SM01069"/>
    </source>
</evidence>
<reference evidence="11 12" key="1">
    <citation type="submission" date="2017-04" db="EMBL/GenBank/DDBJ databases">
        <title>Genome sequencing of [Candida] sorbophila.</title>
        <authorList>
            <person name="Ahn J.O."/>
        </authorList>
    </citation>
    <scope>NUCLEOTIDE SEQUENCE [LARGE SCALE GENOMIC DNA]</scope>
    <source>
        <strain evidence="11 12">DS02</strain>
    </source>
</reference>
<dbReference type="InterPro" id="IPR013873">
    <property type="entry name" value="Cdc37_C"/>
</dbReference>
<feature type="region of interest" description="Disordered" evidence="7">
    <location>
        <begin position="90"/>
        <end position="109"/>
    </location>
</feature>
<accession>A0A2T0FHA8</accession>
<dbReference type="GeneID" id="36515715"/>
<dbReference type="GO" id="GO:0006457">
    <property type="term" value="P:protein folding"/>
    <property type="evidence" value="ECO:0007669"/>
    <property type="project" value="TreeGrafter"/>
</dbReference>
<evidence type="ECO:0000256" key="1">
    <source>
        <dbReference type="ARBA" id="ARBA00004496"/>
    </source>
</evidence>
<keyword evidence="6" id="KW-0175">Coiled coil</keyword>
<evidence type="ECO:0000256" key="3">
    <source>
        <dbReference type="ARBA" id="ARBA00022490"/>
    </source>
</evidence>
<protein>
    <recommendedName>
        <fullName evidence="5">Hsp90 chaperone protein kinase-targeting subunit</fullName>
    </recommendedName>
</protein>
<comment type="caution">
    <text evidence="11">The sequence shown here is derived from an EMBL/GenBank/DDBJ whole genome shotgun (WGS) entry which is preliminary data.</text>
</comment>
<evidence type="ECO:0000256" key="4">
    <source>
        <dbReference type="ARBA" id="ARBA00023186"/>
    </source>
</evidence>
<evidence type="ECO:0000256" key="6">
    <source>
        <dbReference type="SAM" id="Coils"/>
    </source>
</evidence>
<dbReference type="EMBL" id="NDIQ01000021">
    <property type="protein sequence ID" value="PRT54347.1"/>
    <property type="molecule type" value="Genomic_DNA"/>
</dbReference>
<evidence type="ECO:0000259" key="10">
    <source>
        <dbReference type="SMART" id="SM01071"/>
    </source>
</evidence>
<dbReference type="Pfam" id="PF08565">
    <property type="entry name" value="CDC37_M"/>
    <property type="match status" value="1"/>
</dbReference>
<feature type="domain" description="Cdc37 C-terminal" evidence="8">
    <location>
        <begin position="364"/>
        <end position="443"/>
    </location>
</feature>
<dbReference type="InterPro" id="IPR038189">
    <property type="entry name" value="Cdc37_Hsp90-bd_sf"/>
</dbReference>
<evidence type="ECO:0000256" key="7">
    <source>
        <dbReference type="SAM" id="MobiDB-lite"/>
    </source>
</evidence>
<dbReference type="RefSeq" id="XP_024664292.1">
    <property type="nucleotide sequence ID" value="XM_024808524.1"/>
</dbReference>
<evidence type="ECO:0000259" key="9">
    <source>
        <dbReference type="SMART" id="SM01070"/>
    </source>
</evidence>
<feature type="coiled-coil region" evidence="6">
    <location>
        <begin position="139"/>
        <end position="166"/>
    </location>
</feature>
<dbReference type="PANTHER" id="PTHR12800:SF4">
    <property type="entry name" value="HSP90 CO-CHAPERONE CDC37"/>
    <property type="match status" value="1"/>
</dbReference>
<dbReference type="Proteomes" id="UP000238350">
    <property type="component" value="Unassembled WGS sequence"/>
</dbReference>
<dbReference type="GO" id="GO:0051082">
    <property type="term" value="F:unfolded protein binding"/>
    <property type="evidence" value="ECO:0007669"/>
    <property type="project" value="TreeGrafter"/>
</dbReference>
<organism evidence="11 12">
    <name type="scientific">Wickerhamiella sorbophila</name>
    <dbReference type="NCBI Taxonomy" id="45607"/>
    <lineage>
        <taxon>Eukaryota</taxon>
        <taxon>Fungi</taxon>
        <taxon>Dikarya</taxon>
        <taxon>Ascomycota</taxon>
        <taxon>Saccharomycotina</taxon>
        <taxon>Dipodascomycetes</taxon>
        <taxon>Dipodascales</taxon>
        <taxon>Trichomonascaceae</taxon>
        <taxon>Wickerhamiella</taxon>
    </lineage>
</organism>
<feature type="region of interest" description="Disordered" evidence="7">
    <location>
        <begin position="179"/>
        <end position="232"/>
    </location>
</feature>
<feature type="compositionally biased region" description="Basic and acidic residues" evidence="7">
    <location>
        <begin position="91"/>
        <end position="101"/>
    </location>
</feature>
<sequence>MPIDYSKWDKLELSDDSDVEVHPNVDKKSFIRWKQRDIHEKRERNRLRTQQLELNVETNEDLIKRVRKLIAAAESGVNVGADVEASVKLASEGETKERPDRATSAQQPKYNDMVESLLIQITQEAKDREGLIAQLKHHEKMISDSIEAENKELEELQEERAKHIVSEDLHDGWNSTIVYKSDKKDEEPAKPSPSKETTTEIEVLNPSSSSKPAPRTPKKNEDGLEELLPNTKEFGKVTRGDLSAAYRFMGMHPEILSEGQKDALMMSAFDAQLAGDSDRAETIVFNALLIQYVVLLGGNAQAFFSKVVQPNHPARTAFDEDVNRTFEHIKHRCEILSQENAADEGEEQEQIQLHAVDPNTEIVVAVPEEGSEGRAIYDALSEPVRKAIESRKLDEINKVLAELEVAEAEDLVGKLGEAGVLLVEEKIYDAAEWQEKQHELEEELD</sequence>
<dbReference type="Gene3D" id="1.20.58.610">
    <property type="entry name" value="Cdc37, Hsp90 binding domain"/>
    <property type="match status" value="1"/>
</dbReference>
<name>A0A2T0FHA8_9ASCO</name>
<feature type="compositionally biased region" description="Basic and acidic residues" evidence="7">
    <location>
        <begin position="180"/>
        <end position="189"/>
    </location>
</feature>
<gene>
    <name evidence="11" type="ORF">B9G98_01967</name>
</gene>
<evidence type="ECO:0000256" key="5">
    <source>
        <dbReference type="ARBA" id="ARBA00031396"/>
    </source>
</evidence>
<dbReference type="SMART" id="SM01070">
    <property type="entry name" value="CDC37_M"/>
    <property type="match status" value="1"/>
</dbReference>
<evidence type="ECO:0000256" key="2">
    <source>
        <dbReference type="ARBA" id="ARBA00006222"/>
    </source>
</evidence>